<proteinExistence type="predicted"/>
<feature type="domain" description="VOC" evidence="2">
    <location>
        <begin position="1"/>
        <end position="112"/>
    </location>
</feature>
<dbReference type="AlphaFoldDB" id="I8J2N0"/>
<dbReference type="EMBL" id="AKKV01000024">
    <property type="protein sequence ID" value="EIT85996.1"/>
    <property type="molecule type" value="Genomic_DNA"/>
</dbReference>
<keyword evidence="3" id="KW-0808">Transferase</keyword>
<evidence type="ECO:0000256" key="1">
    <source>
        <dbReference type="ARBA" id="ARBA00022723"/>
    </source>
</evidence>
<dbReference type="GO" id="GO:0046872">
    <property type="term" value="F:metal ion binding"/>
    <property type="evidence" value="ECO:0007669"/>
    <property type="project" value="UniProtKB-KW"/>
</dbReference>
<evidence type="ECO:0000313" key="4">
    <source>
        <dbReference type="Proteomes" id="UP000004080"/>
    </source>
</evidence>
<evidence type="ECO:0000259" key="2">
    <source>
        <dbReference type="PROSITE" id="PS51819"/>
    </source>
</evidence>
<dbReference type="eggNOG" id="COG0346">
    <property type="taxonomic scope" value="Bacteria"/>
</dbReference>
<comment type="caution">
    <text evidence="3">The sequence shown here is derived from an EMBL/GenBank/DDBJ whole genome shotgun (WGS) entry which is preliminary data.</text>
</comment>
<dbReference type="PANTHER" id="PTHR36113">
    <property type="entry name" value="LYASE, PUTATIVE-RELATED-RELATED"/>
    <property type="match status" value="1"/>
</dbReference>
<sequence>MTLTVSDLSRSVAFYVDVLGAKLIHQGNTDVYLEWGSVWLCLLQKANTAPLPKRSVGLDHLAFTVTEDGFHKAVTILKAKNVPIVREPVERGGGRSINFLDPDGIQLELHTGSLAKRMSVWK</sequence>
<protein>
    <submittedName>
        <fullName evidence="3">Glutathione transferase fosA</fullName>
    </submittedName>
</protein>
<dbReference type="InterPro" id="IPR037523">
    <property type="entry name" value="VOC_core"/>
</dbReference>
<dbReference type="Pfam" id="PF00903">
    <property type="entry name" value="Glyoxalase"/>
    <property type="match status" value="1"/>
</dbReference>
<accession>I8J2N0</accession>
<organism evidence="3 4">
    <name type="scientific">Fictibacillus macauensis ZFHKF-1</name>
    <dbReference type="NCBI Taxonomy" id="1196324"/>
    <lineage>
        <taxon>Bacteria</taxon>
        <taxon>Bacillati</taxon>
        <taxon>Bacillota</taxon>
        <taxon>Bacilli</taxon>
        <taxon>Bacillales</taxon>
        <taxon>Fictibacillaceae</taxon>
        <taxon>Fictibacillus</taxon>
    </lineage>
</organism>
<gene>
    <name evidence="3" type="ORF">A374_09174</name>
</gene>
<reference evidence="3 4" key="1">
    <citation type="journal article" date="2012" name="J. Bacteriol.">
        <title>Genome of Bacillus macauensis ZFHKF-1, a Long-Chain-Forming Bacterium.</title>
        <authorList>
            <person name="Cai L."/>
            <person name="Zhang T."/>
        </authorList>
    </citation>
    <scope>NUCLEOTIDE SEQUENCE [LARGE SCALE GENOMIC DNA]</scope>
    <source>
        <strain evidence="3 4">ZFHKF-1</strain>
    </source>
</reference>
<dbReference type="Gene3D" id="3.10.180.10">
    <property type="entry name" value="2,3-Dihydroxybiphenyl 1,2-Dioxygenase, domain 1"/>
    <property type="match status" value="1"/>
</dbReference>
<name>I8J2N0_9BACL</name>
<dbReference type="PROSITE" id="PS51819">
    <property type="entry name" value="VOC"/>
    <property type="match status" value="1"/>
</dbReference>
<evidence type="ECO:0000313" key="3">
    <source>
        <dbReference type="EMBL" id="EIT85996.1"/>
    </source>
</evidence>
<dbReference type="InterPro" id="IPR051332">
    <property type="entry name" value="Fosfomycin_Res_Enzymes"/>
</dbReference>
<keyword evidence="1" id="KW-0479">Metal-binding</keyword>
<dbReference type="Proteomes" id="UP000004080">
    <property type="component" value="Unassembled WGS sequence"/>
</dbReference>
<dbReference type="STRING" id="1196324.A374_09174"/>
<dbReference type="InterPro" id="IPR004360">
    <property type="entry name" value="Glyas_Fos-R_dOase_dom"/>
</dbReference>
<dbReference type="PANTHER" id="PTHR36113:SF6">
    <property type="entry name" value="FOSFOMYCIN RESISTANCE PROTEIN FOSX"/>
    <property type="match status" value="1"/>
</dbReference>
<keyword evidence="4" id="KW-1185">Reference proteome</keyword>
<dbReference type="GO" id="GO:0016740">
    <property type="term" value="F:transferase activity"/>
    <property type="evidence" value="ECO:0007669"/>
    <property type="project" value="UniProtKB-KW"/>
</dbReference>
<dbReference type="InterPro" id="IPR029068">
    <property type="entry name" value="Glyas_Bleomycin-R_OHBP_Dase"/>
</dbReference>
<dbReference type="SUPFAM" id="SSF54593">
    <property type="entry name" value="Glyoxalase/Bleomycin resistance protein/Dihydroxybiphenyl dioxygenase"/>
    <property type="match status" value="1"/>
</dbReference>
<dbReference type="PATRIC" id="fig|1196324.3.peg.1880"/>